<reference evidence="2 3" key="1">
    <citation type="submission" date="2016-10" db="EMBL/GenBank/DDBJ databases">
        <authorList>
            <person name="de Groot N.N."/>
        </authorList>
    </citation>
    <scope>NUCLEOTIDE SEQUENCE [LARGE SCALE GENOMIC DNA]</scope>
    <source>
        <strain evidence="2 3">Sb09</strain>
    </source>
</reference>
<feature type="chain" id="PRO_5039626497" evidence="1">
    <location>
        <begin position="22"/>
        <end position="136"/>
    </location>
</feature>
<name>A0A1G9KFL3_STREI</name>
<feature type="signal peptide" evidence="1">
    <location>
        <begin position="1"/>
        <end position="21"/>
    </location>
</feature>
<dbReference type="EMBL" id="FNGX01000002">
    <property type="protein sequence ID" value="SDL48680.1"/>
    <property type="molecule type" value="Genomic_DNA"/>
</dbReference>
<dbReference type="PROSITE" id="PS51257">
    <property type="entry name" value="PROKAR_LIPOPROTEIN"/>
    <property type="match status" value="1"/>
</dbReference>
<protein>
    <submittedName>
        <fullName evidence="2">Uncharacterized protein</fullName>
    </submittedName>
</protein>
<proteinExistence type="predicted"/>
<accession>A0A1G9KFL3</accession>
<dbReference type="AlphaFoldDB" id="A0A1G9KFL3"/>
<sequence>MMKNKKIAVLAGAALMTIGLATLSGCSSESDKVSYNISKEADNFNVRRRVAVINTRTDKIEFKVEGLISVDTSNSKKLVVIAEVSKGKYRKHLINMTKNNMYVVEDLTDGTKVNKYKYEVEYMPESILPVTITDNE</sequence>
<evidence type="ECO:0000313" key="2">
    <source>
        <dbReference type="EMBL" id="SDL48680.1"/>
    </source>
</evidence>
<gene>
    <name evidence="2" type="ORF">SAMN05216400_0822</name>
</gene>
<evidence type="ECO:0000256" key="1">
    <source>
        <dbReference type="SAM" id="SignalP"/>
    </source>
</evidence>
<dbReference type="InterPro" id="IPR058243">
    <property type="entry name" value="Phage_VG64"/>
</dbReference>
<dbReference type="Proteomes" id="UP000183162">
    <property type="component" value="Unassembled WGS sequence"/>
</dbReference>
<dbReference type="RefSeq" id="WP_074566665.1">
    <property type="nucleotide sequence ID" value="NZ_FNGX01000002.1"/>
</dbReference>
<evidence type="ECO:0000313" key="3">
    <source>
        <dbReference type="Proteomes" id="UP000183162"/>
    </source>
</evidence>
<keyword evidence="1" id="KW-0732">Signal</keyword>
<dbReference type="Pfam" id="PF25682">
    <property type="entry name" value="Phage_VG64"/>
    <property type="match status" value="1"/>
</dbReference>
<organism evidence="2 3">
    <name type="scientific">Streptococcus equinus</name>
    <name type="common">Streptococcus bovis</name>
    <dbReference type="NCBI Taxonomy" id="1335"/>
    <lineage>
        <taxon>Bacteria</taxon>
        <taxon>Bacillati</taxon>
        <taxon>Bacillota</taxon>
        <taxon>Bacilli</taxon>
        <taxon>Lactobacillales</taxon>
        <taxon>Streptococcaceae</taxon>
        <taxon>Streptococcus</taxon>
    </lineage>
</organism>